<dbReference type="HOGENOM" id="CLU_115338_0_0_9"/>
<protein>
    <recommendedName>
        <fullName evidence="6">DUF2922 family protein</fullName>
    </recommendedName>
</protein>
<reference evidence="2 4" key="1">
    <citation type="submission" date="2013-02" db="EMBL/GenBank/DDBJ databases">
        <title>The Genome Sequence of Enterococcus raffinosus ATCC_49464.</title>
        <authorList>
            <consortium name="The Broad Institute Genome Sequencing Platform"/>
            <consortium name="The Broad Institute Genome Sequencing Center for Infectious Disease"/>
            <person name="Earl A.M."/>
            <person name="Gilmore M.S."/>
            <person name="Lebreton F."/>
            <person name="Walker B."/>
            <person name="Young S.K."/>
            <person name="Zeng Q."/>
            <person name="Gargeya S."/>
            <person name="Fitzgerald M."/>
            <person name="Haas B."/>
            <person name="Abouelleil A."/>
            <person name="Alvarado L."/>
            <person name="Arachchi H.M."/>
            <person name="Berlin A.M."/>
            <person name="Chapman S.B."/>
            <person name="Dewar J."/>
            <person name="Goldberg J."/>
            <person name="Griggs A."/>
            <person name="Gujja S."/>
            <person name="Hansen M."/>
            <person name="Howarth C."/>
            <person name="Imamovic A."/>
            <person name="Larimer J."/>
            <person name="McCowan C."/>
            <person name="Murphy C."/>
            <person name="Neiman D."/>
            <person name="Pearson M."/>
            <person name="Priest M."/>
            <person name="Roberts A."/>
            <person name="Saif S."/>
            <person name="Shea T."/>
            <person name="Sisk P."/>
            <person name="Sykes S."/>
            <person name="Wortman J."/>
            <person name="Nusbaum C."/>
            <person name="Birren B."/>
        </authorList>
    </citation>
    <scope>NUCLEOTIDE SEQUENCE [LARGE SCALE GENOMIC DNA]</scope>
    <source>
        <strain evidence="2 4">ATCC 49464</strain>
    </source>
</reference>
<dbReference type="PATRIC" id="fig|1158602.3.peg.635"/>
<dbReference type="RefSeq" id="WP_010743957.1">
    <property type="nucleotide sequence ID" value="NZ_ASWF01000002.1"/>
</dbReference>
<proteinExistence type="predicted"/>
<comment type="caution">
    <text evidence="2">The sequence shown here is derived from an EMBL/GenBank/DDBJ whole genome shotgun (WGS) entry which is preliminary data.</text>
</comment>
<reference evidence="3 5" key="2">
    <citation type="submission" date="2013-03" db="EMBL/GenBank/DDBJ databases">
        <title>The Genome Sequence of Enterococcus raffinosus ATCC_49464 (PacBio/Illumina hybrid assembly).</title>
        <authorList>
            <consortium name="The Broad Institute Genomics Platform"/>
            <consortium name="The Broad Institute Genome Sequencing Center for Infectious Disease"/>
            <person name="Earl A."/>
            <person name="Russ C."/>
            <person name="Gilmore M."/>
            <person name="Surin D."/>
            <person name="Walker B."/>
            <person name="Young S."/>
            <person name="Zeng Q."/>
            <person name="Gargeya S."/>
            <person name="Fitzgerald M."/>
            <person name="Haas B."/>
            <person name="Abouelleil A."/>
            <person name="Allen A.W."/>
            <person name="Alvarado L."/>
            <person name="Arachchi H.M."/>
            <person name="Berlin A.M."/>
            <person name="Chapman S.B."/>
            <person name="Gainer-Dewar J."/>
            <person name="Goldberg J."/>
            <person name="Griggs A."/>
            <person name="Gujja S."/>
            <person name="Hansen M."/>
            <person name="Howarth C."/>
            <person name="Imamovic A."/>
            <person name="Ireland A."/>
            <person name="Larimer J."/>
            <person name="McCowan C."/>
            <person name="Murphy C."/>
            <person name="Pearson M."/>
            <person name="Poon T.W."/>
            <person name="Priest M."/>
            <person name="Roberts A."/>
            <person name="Saif S."/>
            <person name="Shea T."/>
            <person name="Sisk P."/>
            <person name="Sykes S."/>
            <person name="Wortman J."/>
            <person name="Nusbaum C."/>
            <person name="Birren B."/>
        </authorList>
    </citation>
    <scope>NUCLEOTIDE SEQUENCE [LARGE SCALE GENOMIC DNA]</scope>
    <source>
        <strain evidence="3 5">ATCC 49464</strain>
    </source>
</reference>
<dbReference type="Proteomes" id="UP000013877">
    <property type="component" value="Unassembled WGS sequence"/>
</dbReference>
<gene>
    <name evidence="3" type="ORF">I590_01316</name>
    <name evidence="2" type="ORF">UAK_00619</name>
</gene>
<dbReference type="Proteomes" id="UP000014158">
    <property type="component" value="Unassembled WGS sequence"/>
</dbReference>
<evidence type="ECO:0000313" key="3">
    <source>
        <dbReference type="EMBL" id="EOT77779.1"/>
    </source>
</evidence>
<dbReference type="OrthoDB" id="2194870at2"/>
<feature type="compositionally biased region" description="Basic and acidic residues" evidence="1">
    <location>
        <begin position="189"/>
        <end position="205"/>
    </location>
</feature>
<dbReference type="EMBL" id="ASWF01000002">
    <property type="protein sequence ID" value="EOT77779.1"/>
    <property type="molecule type" value="Genomic_DNA"/>
</dbReference>
<dbReference type="Pfam" id="PF11148">
    <property type="entry name" value="DUF2922"/>
    <property type="match status" value="1"/>
</dbReference>
<feature type="region of interest" description="Disordered" evidence="1">
    <location>
        <begin position="151"/>
        <end position="205"/>
    </location>
</feature>
<dbReference type="eggNOG" id="ENOG503081K">
    <property type="taxonomic scope" value="Bacteria"/>
</dbReference>
<sequence>MKQDLVATFTNGLGKTHDWKYSNLKNDLPIPVIKEACELLTTLDIFEENGVKLFDKVVTAKIITTKETEIFDKEKEPEEAICEKEKTVPSPKIEKEPKMPAVKTGNSYDYLFNTSKNVLAKKLEEPIETRNDSPSLIINAPQIGEKTITSLENSSAENSSDLSAAQSDIPEHESTQKGFFARLRRKINRNKDDPDIRSRNGDASS</sequence>
<accession>R2PGR8</accession>
<evidence type="ECO:0000313" key="5">
    <source>
        <dbReference type="Proteomes" id="UP000014158"/>
    </source>
</evidence>
<dbReference type="AlphaFoldDB" id="R2PGR8"/>
<organism evidence="2 4">
    <name type="scientific">Enterococcus raffinosus ATCC 49464</name>
    <dbReference type="NCBI Taxonomy" id="1158602"/>
    <lineage>
        <taxon>Bacteria</taxon>
        <taxon>Bacillati</taxon>
        <taxon>Bacillota</taxon>
        <taxon>Bacilli</taxon>
        <taxon>Lactobacillales</taxon>
        <taxon>Enterococcaceae</taxon>
        <taxon>Enterococcus</taxon>
    </lineage>
</organism>
<name>R2PGR8_9ENTE</name>
<feature type="compositionally biased region" description="Polar residues" evidence="1">
    <location>
        <begin position="151"/>
        <end position="166"/>
    </location>
</feature>
<evidence type="ECO:0000313" key="2">
    <source>
        <dbReference type="EMBL" id="EOH82383.1"/>
    </source>
</evidence>
<dbReference type="EMBL" id="AJAL01000001">
    <property type="protein sequence ID" value="EOH82383.1"/>
    <property type="molecule type" value="Genomic_DNA"/>
</dbReference>
<dbReference type="InterPro" id="IPR021321">
    <property type="entry name" value="DUF2922"/>
</dbReference>
<keyword evidence="5" id="KW-1185">Reference proteome</keyword>
<evidence type="ECO:0000313" key="4">
    <source>
        <dbReference type="Proteomes" id="UP000013877"/>
    </source>
</evidence>
<evidence type="ECO:0008006" key="6">
    <source>
        <dbReference type="Google" id="ProtNLM"/>
    </source>
</evidence>
<evidence type="ECO:0000256" key="1">
    <source>
        <dbReference type="SAM" id="MobiDB-lite"/>
    </source>
</evidence>